<name>A0A9X2P7H7_9BACT</name>
<dbReference type="EMBL" id="JANSUY010000019">
    <property type="protein sequence ID" value="MCR9016837.1"/>
    <property type="molecule type" value="Genomic_DNA"/>
</dbReference>
<organism evidence="2 3">
    <name type="scientific">Aquiflexum gelatinilyticum</name>
    <dbReference type="NCBI Taxonomy" id="2961943"/>
    <lineage>
        <taxon>Bacteria</taxon>
        <taxon>Pseudomonadati</taxon>
        <taxon>Bacteroidota</taxon>
        <taxon>Cytophagia</taxon>
        <taxon>Cytophagales</taxon>
        <taxon>Cyclobacteriaceae</taxon>
        <taxon>Aquiflexum</taxon>
    </lineage>
</organism>
<accession>A0A9X2P7H7</accession>
<sequence>MKKLSFVFFFMLLFSQYLVGQQVPQFSQYMFNPLFINPAYTGYKEQLYVQTYYRKQWSGVDGSPETFAIGADGYLPESRIGVGLVGISDKIGAQRTNAVYGNIAYHLHIAQSSYLSFGIGVGYIGSMIDGSMLSTGNPNDPSIPAVKNQISYPDLKLGMFYYDDSKFFGVAIDNMITPMNESGTTDIFVEPRTHLYLSGGGLVELSPDIALRPTFMMIEDFNAPSRLDLTASMVYKEKFWFGTTYRTALDYANRATSDNLKKGTALVFLFEFFVKNGLRIGYAYDHNITGFDVRNFSTHDISIGYMFAPNLVRVVSPRHF</sequence>
<dbReference type="RefSeq" id="WP_258424683.1">
    <property type="nucleotide sequence ID" value="NZ_JANAEZ010000002.1"/>
</dbReference>
<dbReference type="Proteomes" id="UP001142175">
    <property type="component" value="Unassembled WGS sequence"/>
</dbReference>
<dbReference type="InterPro" id="IPR019861">
    <property type="entry name" value="PorP/SprF_Bacteroidetes"/>
</dbReference>
<keyword evidence="1" id="KW-0732">Signal</keyword>
<comment type="caution">
    <text evidence="2">The sequence shown here is derived from an EMBL/GenBank/DDBJ whole genome shotgun (WGS) entry which is preliminary data.</text>
</comment>
<protein>
    <submittedName>
        <fullName evidence="2">Type IX secretion system membrane protein PorP/SprF</fullName>
    </submittedName>
</protein>
<evidence type="ECO:0000313" key="3">
    <source>
        <dbReference type="Proteomes" id="UP001142175"/>
    </source>
</evidence>
<dbReference type="AlphaFoldDB" id="A0A9X2P7H7"/>
<dbReference type="Pfam" id="PF11751">
    <property type="entry name" value="PorP_SprF"/>
    <property type="match status" value="1"/>
</dbReference>
<keyword evidence="3" id="KW-1185">Reference proteome</keyword>
<evidence type="ECO:0000256" key="1">
    <source>
        <dbReference type="SAM" id="SignalP"/>
    </source>
</evidence>
<dbReference type="NCBIfam" id="TIGR03519">
    <property type="entry name" value="T9SS_PorP_fam"/>
    <property type="match status" value="1"/>
</dbReference>
<proteinExistence type="predicted"/>
<reference evidence="2" key="1">
    <citation type="submission" date="2022-08" db="EMBL/GenBank/DDBJ databases">
        <authorList>
            <person name="Zhang D."/>
        </authorList>
    </citation>
    <scope>NUCLEOTIDE SEQUENCE</scope>
    <source>
        <strain evidence="2">XJ19-11</strain>
    </source>
</reference>
<evidence type="ECO:0000313" key="2">
    <source>
        <dbReference type="EMBL" id="MCR9016837.1"/>
    </source>
</evidence>
<feature type="signal peptide" evidence="1">
    <location>
        <begin position="1"/>
        <end position="19"/>
    </location>
</feature>
<feature type="chain" id="PRO_5040839159" evidence="1">
    <location>
        <begin position="20"/>
        <end position="320"/>
    </location>
</feature>
<gene>
    <name evidence="2" type="ORF">NU887_17525</name>
</gene>